<evidence type="ECO:0000313" key="3">
    <source>
        <dbReference type="Proteomes" id="UP000195139"/>
    </source>
</evidence>
<accession>A0ABU8IDA3</accession>
<evidence type="ECO:0000259" key="1">
    <source>
        <dbReference type="PROSITE" id="PS50943"/>
    </source>
</evidence>
<dbReference type="SUPFAM" id="SSF48452">
    <property type="entry name" value="TPR-like"/>
    <property type="match status" value="1"/>
</dbReference>
<keyword evidence="3" id="KW-1185">Reference proteome</keyword>
<reference evidence="2" key="1">
    <citation type="submission" date="2018-07" db="EMBL/GenBank/DDBJ databases">
        <title>The Genome Sequence of Enterococcus sp. DIV0659b.</title>
        <authorList>
            <consortium name="The Broad Institute Genomics Platform"/>
            <consortium name="The Broad Institute Genomic Center for Infectious Diseases"/>
            <person name="Earl A."/>
            <person name="Manson A."/>
            <person name="Schwartman J."/>
            <person name="Gilmore M."/>
            <person name="Abouelleil A."/>
            <person name="Cao P."/>
            <person name="Chapman S."/>
            <person name="Cusick C."/>
            <person name="Shea T."/>
            <person name="Young S."/>
            <person name="Neafsey D."/>
            <person name="Nusbaum C."/>
            <person name="Birren B."/>
        </authorList>
    </citation>
    <scope>NUCLEOTIDE SEQUENCE [LARGE SCALE GENOMIC DNA]</scope>
    <source>
        <strain evidence="2">4G2_DIV0659</strain>
    </source>
</reference>
<name>A0ABU8IDA3_9ENTE</name>
<dbReference type="Proteomes" id="UP000195139">
    <property type="component" value="Unassembled WGS sequence"/>
</dbReference>
<comment type="caution">
    <text evidence="2">The sequence shown here is derived from an EMBL/GenBank/DDBJ whole genome shotgun (WGS) entry which is preliminary data.</text>
</comment>
<dbReference type="InterPro" id="IPR011990">
    <property type="entry name" value="TPR-like_helical_dom_sf"/>
</dbReference>
<dbReference type="Gene3D" id="1.25.40.400">
    <property type="match status" value="1"/>
</dbReference>
<dbReference type="SUPFAM" id="SSF47413">
    <property type="entry name" value="lambda repressor-like DNA-binding domains"/>
    <property type="match status" value="1"/>
</dbReference>
<proteinExistence type="predicted"/>
<dbReference type="CDD" id="cd00093">
    <property type="entry name" value="HTH_XRE"/>
    <property type="match status" value="1"/>
</dbReference>
<dbReference type="RefSeq" id="WP_336577007.1">
    <property type="nucleotide sequence ID" value="NZ_NGLE02000001.1"/>
</dbReference>
<dbReference type="InterPro" id="IPR001387">
    <property type="entry name" value="Cro/C1-type_HTH"/>
</dbReference>
<dbReference type="EMBL" id="NGLE02000001">
    <property type="protein sequence ID" value="MEI5993650.1"/>
    <property type="molecule type" value="Genomic_DNA"/>
</dbReference>
<feature type="domain" description="HTH cro/C1-type" evidence="1">
    <location>
        <begin position="31"/>
        <end position="60"/>
    </location>
</feature>
<sequence>MNVHETLRFIRISKKIKQRDMLPSTADHQIYNRIETGRRKISVDELFESLNTLQVTPSEFFTLVSDYQGNQIKTIDSRLSSYSRKTFKLDDEDKAQLLNDYFYLNNIETKTVSELCLFCDIKALCHNLVTEIEPISKYDLHLIFTMIKNRKNGYYTYYEYRLVSNTIILFPQEKISFLLDKMFPIENLETRDEKVINIASLAFINAVTAFLHERDYKQALYYIKLGKQQQINPRNFLFYFSLGYLEDLLNYLVTGNITYLNKVYTFIVLLENTNDSDFAEVLKDEVKKLAFETQRKTPKKELKPTNMRTE</sequence>
<dbReference type="PROSITE" id="PS50943">
    <property type="entry name" value="HTH_CROC1"/>
    <property type="match status" value="1"/>
</dbReference>
<dbReference type="Gene3D" id="1.10.260.40">
    <property type="entry name" value="lambda repressor-like DNA-binding domains"/>
    <property type="match status" value="1"/>
</dbReference>
<dbReference type="InterPro" id="IPR010982">
    <property type="entry name" value="Lambda_DNA-bd_dom_sf"/>
</dbReference>
<evidence type="ECO:0000313" key="2">
    <source>
        <dbReference type="EMBL" id="MEI5993650.1"/>
    </source>
</evidence>
<gene>
    <name evidence="2" type="ORF">A5880_001197</name>
</gene>
<organism evidence="2 3">
    <name type="scientific">Candidatus Enterococcus mansonii</name>
    <dbReference type="NCBI Taxonomy" id="1834181"/>
    <lineage>
        <taxon>Bacteria</taxon>
        <taxon>Bacillati</taxon>
        <taxon>Bacillota</taxon>
        <taxon>Bacilli</taxon>
        <taxon>Lactobacillales</taxon>
        <taxon>Enterococcaceae</taxon>
        <taxon>Enterococcus</taxon>
    </lineage>
</organism>
<protein>
    <recommendedName>
        <fullName evidence="1">HTH cro/C1-type domain-containing protein</fullName>
    </recommendedName>
</protein>